<keyword evidence="3" id="KW-1185">Reference proteome</keyword>
<dbReference type="SUPFAM" id="SSF52141">
    <property type="entry name" value="Uracil-DNA glycosylase-like"/>
    <property type="match status" value="1"/>
</dbReference>
<protein>
    <recommendedName>
        <fullName evidence="1">Uracil-DNA glycosylase-like domain-containing protein</fullName>
    </recommendedName>
</protein>
<dbReference type="Pfam" id="PF03167">
    <property type="entry name" value="UDG"/>
    <property type="match status" value="1"/>
</dbReference>
<dbReference type="Gene3D" id="3.40.470.10">
    <property type="entry name" value="Uracil-DNA glycosylase-like domain"/>
    <property type="match status" value="1"/>
</dbReference>
<dbReference type="EMBL" id="BMCS01000001">
    <property type="protein sequence ID" value="GGF10587.1"/>
    <property type="molecule type" value="Genomic_DNA"/>
</dbReference>
<dbReference type="Proteomes" id="UP000632454">
    <property type="component" value="Unassembled WGS sequence"/>
</dbReference>
<sequence length="204" mass="21874">MVIAAKSERIRAAHVEPLNALVDTWRGQAPEQLVPWFDPDDGGVDARVLILMESPAPSTVRAGGTGFCSEDNPDRSNELLSRLRAAAGVPRPACLKWNVVPWAVLDAAGHPTSPSAGDLRAAAVCLEELLEVASRIEVVITLGRPAMLGFMNLTSRSRQPLRRVVAAPHPSQRNAGARAESIARIENAFASVAAFLRESANDDR</sequence>
<reference evidence="3" key="1">
    <citation type="journal article" date="2019" name="Int. J. Syst. Evol. Microbiol.">
        <title>The Global Catalogue of Microorganisms (GCM) 10K type strain sequencing project: providing services to taxonomists for standard genome sequencing and annotation.</title>
        <authorList>
            <consortium name="The Broad Institute Genomics Platform"/>
            <consortium name="The Broad Institute Genome Sequencing Center for Infectious Disease"/>
            <person name="Wu L."/>
            <person name="Ma J."/>
        </authorList>
    </citation>
    <scope>NUCLEOTIDE SEQUENCE [LARGE SCALE GENOMIC DNA]</scope>
    <source>
        <strain evidence="3">CCM 7855</strain>
    </source>
</reference>
<gene>
    <name evidence="2" type="ORF">GCM10007298_03200</name>
</gene>
<evidence type="ECO:0000313" key="3">
    <source>
        <dbReference type="Proteomes" id="UP000632454"/>
    </source>
</evidence>
<feature type="domain" description="Uracil-DNA glycosylase-like" evidence="1">
    <location>
        <begin position="40"/>
        <end position="184"/>
    </location>
</feature>
<evidence type="ECO:0000313" key="2">
    <source>
        <dbReference type="EMBL" id="GGF10587.1"/>
    </source>
</evidence>
<comment type="caution">
    <text evidence="2">The sequence shown here is derived from an EMBL/GenBank/DDBJ whole genome shotgun (WGS) entry which is preliminary data.</text>
</comment>
<dbReference type="InterPro" id="IPR005122">
    <property type="entry name" value="Uracil-DNA_glycosylase-like"/>
</dbReference>
<organism evidence="2 3">
    <name type="scientific">Williamsia phyllosphaerae</name>
    <dbReference type="NCBI Taxonomy" id="885042"/>
    <lineage>
        <taxon>Bacteria</taxon>
        <taxon>Bacillati</taxon>
        <taxon>Actinomycetota</taxon>
        <taxon>Actinomycetes</taxon>
        <taxon>Mycobacteriales</taxon>
        <taxon>Nocardiaceae</taxon>
        <taxon>Williamsia</taxon>
    </lineage>
</organism>
<proteinExistence type="predicted"/>
<name>A0ABQ1U6I0_9NOCA</name>
<evidence type="ECO:0000259" key="1">
    <source>
        <dbReference type="Pfam" id="PF03167"/>
    </source>
</evidence>
<accession>A0ABQ1U6I0</accession>
<dbReference type="CDD" id="cd10035">
    <property type="entry name" value="UDG_like"/>
    <property type="match status" value="1"/>
</dbReference>
<dbReference type="InterPro" id="IPR036895">
    <property type="entry name" value="Uracil-DNA_glycosylase-like_sf"/>
</dbReference>